<sequence>MTSKKQNFIYKIHLIISVIIVVPVAFIYGFAPDSEFDIHLSTVDEFNAFKAVMGLYIGFSLLWILGIFNAKYLKISLITNMVFMFGLGFGRLISIIIDGMPTDAYVYGTIGELILGFCSIWVLTRKKW</sequence>
<gene>
    <name evidence="2" type="ORF">M3P09_00700</name>
</gene>
<evidence type="ECO:0000313" key="3">
    <source>
        <dbReference type="Proteomes" id="UP001165381"/>
    </source>
</evidence>
<reference evidence="2" key="1">
    <citation type="submission" date="2022-05" db="EMBL/GenBank/DDBJ databases">
        <authorList>
            <person name="Park J.-S."/>
        </authorList>
    </citation>
    <scope>NUCLEOTIDE SEQUENCE</scope>
    <source>
        <strain evidence="2">2012CJ34-3</strain>
    </source>
</reference>
<organism evidence="2 3">
    <name type="scientific">Jejuia spongiicola</name>
    <dbReference type="NCBI Taxonomy" id="2942207"/>
    <lineage>
        <taxon>Bacteria</taxon>
        <taxon>Pseudomonadati</taxon>
        <taxon>Bacteroidota</taxon>
        <taxon>Flavobacteriia</taxon>
        <taxon>Flavobacteriales</taxon>
        <taxon>Flavobacteriaceae</taxon>
        <taxon>Jejuia</taxon>
    </lineage>
</organism>
<dbReference type="Pfam" id="PF14248">
    <property type="entry name" value="DUF4345"/>
    <property type="match status" value="1"/>
</dbReference>
<dbReference type="Proteomes" id="UP001165381">
    <property type="component" value="Unassembled WGS sequence"/>
</dbReference>
<keyword evidence="1" id="KW-0812">Transmembrane</keyword>
<keyword evidence="3" id="KW-1185">Reference proteome</keyword>
<keyword evidence="1" id="KW-0472">Membrane</keyword>
<evidence type="ECO:0000256" key="1">
    <source>
        <dbReference type="SAM" id="Phobius"/>
    </source>
</evidence>
<keyword evidence="1" id="KW-1133">Transmembrane helix</keyword>
<dbReference type="InterPro" id="IPR025597">
    <property type="entry name" value="DUF4345"/>
</dbReference>
<evidence type="ECO:0000313" key="2">
    <source>
        <dbReference type="EMBL" id="MCL6293500.1"/>
    </source>
</evidence>
<feature type="transmembrane region" description="Helical" evidence="1">
    <location>
        <begin position="51"/>
        <end position="70"/>
    </location>
</feature>
<comment type="caution">
    <text evidence="2">The sequence shown here is derived from an EMBL/GenBank/DDBJ whole genome shotgun (WGS) entry which is preliminary data.</text>
</comment>
<proteinExistence type="predicted"/>
<accession>A0ABT0QC03</accession>
<dbReference type="EMBL" id="JAMFLZ010000001">
    <property type="protein sequence ID" value="MCL6293500.1"/>
    <property type="molecule type" value="Genomic_DNA"/>
</dbReference>
<feature type="transmembrane region" description="Helical" evidence="1">
    <location>
        <begin position="77"/>
        <end position="98"/>
    </location>
</feature>
<name>A0ABT0QC03_9FLAO</name>
<protein>
    <submittedName>
        <fullName evidence="2">DUF4345 domain-containing protein</fullName>
    </submittedName>
</protein>
<feature type="transmembrane region" description="Helical" evidence="1">
    <location>
        <begin position="12"/>
        <end position="31"/>
    </location>
</feature>
<dbReference type="RefSeq" id="WP_249971661.1">
    <property type="nucleotide sequence ID" value="NZ_JAMFLZ010000001.1"/>
</dbReference>
<feature type="transmembrane region" description="Helical" evidence="1">
    <location>
        <begin position="104"/>
        <end position="123"/>
    </location>
</feature>